<comment type="caution">
    <text evidence="8">The sequence shown here is derived from an EMBL/GenBank/DDBJ whole genome shotgun (WGS) entry which is preliminary data.</text>
</comment>
<keyword evidence="3 6" id="KW-0812">Transmembrane</keyword>
<evidence type="ECO:0000259" key="7">
    <source>
        <dbReference type="Pfam" id="PF00482"/>
    </source>
</evidence>
<evidence type="ECO:0000256" key="4">
    <source>
        <dbReference type="ARBA" id="ARBA00022989"/>
    </source>
</evidence>
<evidence type="ECO:0000256" key="6">
    <source>
        <dbReference type="SAM" id="Phobius"/>
    </source>
</evidence>
<gene>
    <name evidence="8" type="ORF">HNR59_001497</name>
</gene>
<evidence type="ECO:0000256" key="1">
    <source>
        <dbReference type="ARBA" id="ARBA00004651"/>
    </source>
</evidence>
<keyword evidence="2" id="KW-1003">Cell membrane</keyword>
<feature type="transmembrane region" description="Helical" evidence="6">
    <location>
        <begin position="149"/>
        <end position="169"/>
    </location>
</feature>
<feature type="transmembrane region" description="Helical" evidence="6">
    <location>
        <begin position="12"/>
        <end position="35"/>
    </location>
</feature>
<feature type="transmembrane region" description="Helical" evidence="6">
    <location>
        <begin position="118"/>
        <end position="137"/>
    </location>
</feature>
<dbReference type="PANTHER" id="PTHR35007">
    <property type="entry name" value="INTEGRAL MEMBRANE PROTEIN-RELATED"/>
    <property type="match status" value="1"/>
</dbReference>
<dbReference type="InterPro" id="IPR018076">
    <property type="entry name" value="T2SS_GspF_dom"/>
</dbReference>
<dbReference type="EMBL" id="JACHEU010000001">
    <property type="protein sequence ID" value="MBB6012152.1"/>
    <property type="molecule type" value="Genomic_DNA"/>
</dbReference>
<evidence type="ECO:0000256" key="2">
    <source>
        <dbReference type="ARBA" id="ARBA00022475"/>
    </source>
</evidence>
<evidence type="ECO:0000313" key="8">
    <source>
        <dbReference type="EMBL" id="MBB6012152.1"/>
    </source>
</evidence>
<feature type="domain" description="Type II secretion system protein GspF" evidence="7">
    <location>
        <begin position="188"/>
        <end position="316"/>
    </location>
</feature>
<dbReference type="Pfam" id="PF00482">
    <property type="entry name" value="T2SSF"/>
    <property type="match status" value="1"/>
</dbReference>
<protein>
    <submittedName>
        <fullName evidence="8">Tight adherence protein C</fullName>
    </submittedName>
</protein>
<dbReference type="GO" id="GO:0005886">
    <property type="term" value="C:plasma membrane"/>
    <property type="evidence" value="ECO:0007669"/>
    <property type="project" value="UniProtKB-SubCell"/>
</dbReference>
<keyword evidence="9" id="KW-1185">Reference proteome</keyword>
<organism evidence="8 9">
    <name type="scientific">Aquamicrobium lusatiense</name>
    <dbReference type="NCBI Taxonomy" id="89772"/>
    <lineage>
        <taxon>Bacteria</taxon>
        <taxon>Pseudomonadati</taxon>
        <taxon>Pseudomonadota</taxon>
        <taxon>Alphaproteobacteria</taxon>
        <taxon>Hyphomicrobiales</taxon>
        <taxon>Phyllobacteriaceae</taxon>
        <taxon>Aquamicrobium</taxon>
    </lineage>
</organism>
<reference evidence="8 9" key="1">
    <citation type="submission" date="2020-08" db="EMBL/GenBank/DDBJ databases">
        <title>Genomic Encyclopedia of Type Strains, Phase IV (KMG-IV): sequencing the most valuable type-strain genomes for metagenomic binning, comparative biology and taxonomic classification.</title>
        <authorList>
            <person name="Goeker M."/>
        </authorList>
    </citation>
    <scope>NUCLEOTIDE SEQUENCE [LARGE SCALE GENOMIC DNA]</scope>
    <source>
        <strain evidence="8 9">DSM 11099</strain>
    </source>
</reference>
<sequence length="343" mass="37988">MTDLTIKTLTDPVFLTAILVGIAVFATMMTLLPAFGGDPLKTRMKAVALERDELRAKQRARLAAEAERRSRGLREQQSTGMRNIVDKLDLRRLLADENTVRHLKTAGFRGQNPMTKFLFFRLVLPFAGLSFAVFYIFGLGVMAEKPTMIRVFACIGAAYAGFYAPVVYVTNRATKRKESIKRAWPDALDLMLICVESGMSVESAMRKVADEIGSQSVELAEEFILTTAELSYLQERRQAYENLAERTGLEPVKSVTQALIQAERYGTPVAHALRVLSAESREARMTEAEKKAAALPPKLTVPMILFFLPVLFAVIIGPAIMQLRENGGFFGDQPKATSSSSVE</sequence>
<proteinExistence type="predicted"/>
<comment type="subcellular location">
    <subcellularLocation>
        <location evidence="1">Cell membrane</location>
        <topology evidence="1">Multi-pass membrane protein</topology>
    </subcellularLocation>
</comment>
<name>A0A7W9VVK7_9HYPH</name>
<keyword evidence="5 6" id="KW-0472">Membrane</keyword>
<evidence type="ECO:0000256" key="5">
    <source>
        <dbReference type="ARBA" id="ARBA00023136"/>
    </source>
</evidence>
<dbReference type="Proteomes" id="UP000533306">
    <property type="component" value="Unassembled WGS sequence"/>
</dbReference>
<evidence type="ECO:0000256" key="3">
    <source>
        <dbReference type="ARBA" id="ARBA00022692"/>
    </source>
</evidence>
<dbReference type="AlphaFoldDB" id="A0A7W9VVK7"/>
<dbReference type="RefSeq" id="WP_183828077.1">
    <property type="nucleotide sequence ID" value="NZ_JACHEU010000001.1"/>
</dbReference>
<accession>A0A7W9VVK7</accession>
<dbReference type="PANTHER" id="PTHR35007:SF2">
    <property type="entry name" value="PILUS ASSEMBLE PROTEIN"/>
    <property type="match status" value="1"/>
</dbReference>
<keyword evidence="4 6" id="KW-1133">Transmembrane helix</keyword>
<feature type="transmembrane region" description="Helical" evidence="6">
    <location>
        <begin position="299"/>
        <end position="321"/>
    </location>
</feature>
<evidence type="ECO:0000313" key="9">
    <source>
        <dbReference type="Proteomes" id="UP000533306"/>
    </source>
</evidence>